<dbReference type="Pfam" id="PF03845">
    <property type="entry name" value="Spore_permease"/>
    <property type="match status" value="1"/>
</dbReference>
<dbReference type="RefSeq" id="WP_154484608.1">
    <property type="nucleotide sequence ID" value="NZ_VULR01000013.1"/>
</dbReference>
<feature type="transmembrane region" description="Helical" evidence="8">
    <location>
        <begin position="334"/>
        <end position="356"/>
    </location>
</feature>
<organism evidence="9 10">
    <name type="scientific">Anaerosalibacter bizertensis</name>
    <dbReference type="NCBI Taxonomy" id="932217"/>
    <lineage>
        <taxon>Bacteria</taxon>
        <taxon>Bacillati</taxon>
        <taxon>Bacillota</taxon>
        <taxon>Tissierellia</taxon>
        <taxon>Tissierellales</taxon>
        <taxon>Sporanaerobacteraceae</taxon>
        <taxon>Anaerosalibacter</taxon>
    </lineage>
</organism>
<dbReference type="InterPro" id="IPR004761">
    <property type="entry name" value="Spore_GerAB"/>
</dbReference>
<keyword evidence="3" id="KW-0813">Transport</keyword>
<feature type="transmembrane region" description="Helical" evidence="8">
    <location>
        <begin position="144"/>
        <end position="166"/>
    </location>
</feature>
<feature type="transmembrane region" description="Helical" evidence="8">
    <location>
        <begin position="38"/>
        <end position="57"/>
    </location>
</feature>
<sequence>MEEHKISNGQLKALIITANIGVGILSLPSSIADIMNNAGWIAIVLGGLATLPFVYIMNKLAEMYRGRIFYEYGKEVVGNILFKIFNVVYLTYFLVFLAFVVRIFGEVIEAYLLQNTPIEVIILTMLLATSYIGRSDIKSISRMAFLILYIIAISTIIFVILSLPTLDLTNLFPAFKFDIKDIPKGVSTVFFSYVGFEIILIALAYVEDSKSTLKFSFLGIFYTILIYLVTFFITLSQFGIHELKKQIWPSISIMREIELPGFFIENLDGIMMASWVLVVFATMGPLMYASGVVLSNLFNTRKHNFFVLPLVTIVMIIALIPESLTQVYSTMDMIVRYLAIFAIIIAPTILFIVSLLKRRKRV</sequence>
<dbReference type="OrthoDB" id="2716906at2"/>
<dbReference type="PANTHER" id="PTHR34975">
    <property type="entry name" value="SPORE GERMINATION PROTEIN A2"/>
    <property type="match status" value="1"/>
</dbReference>
<evidence type="ECO:0000313" key="9">
    <source>
        <dbReference type="EMBL" id="MSS43930.1"/>
    </source>
</evidence>
<feature type="transmembrane region" description="Helical" evidence="8">
    <location>
        <begin position="186"/>
        <end position="206"/>
    </location>
</feature>
<accession>A0A844FIZ6</accession>
<dbReference type="Gene3D" id="1.20.1740.10">
    <property type="entry name" value="Amino acid/polyamine transporter I"/>
    <property type="match status" value="1"/>
</dbReference>
<dbReference type="Proteomes" id="UP000462760">
    <property type="component" value="Unassembled WGS sequence"/>
</dbReference>
<feature type="transmembrane region" description="Helical" evidence="8">
    <location>
        <begin position="218"/>
        <end position="240"/>
    </location>
</feature>
<evidence type="ECO:0000256" key="3">
    <source>
        <dbReference type="ARBA" id="ARBA00022448"/>
    </source>
</evidence>
<feature type="transmembrane region" description="Helical" evidence="8">
    <location>
        <begin position="306"/>
        <end position="328"/>
    </location>
</feature>
<reference evidence="9 10" key="1">
    <citation type="submission" date="2019-08" db="EMBL/GenBank/DDBJ databases">
        <title>In-depth cultivation of the pig gut microbiome towards novel bacterial diversity and tailored functional studies.</title>
        <authorList>
            <person name="Wylensek D."/>
            <person name="Hitch T.C.A."/>
            <person name="Clavel T."/>
        </authorList>
    </citation>
    <scope>NUCLEOTIDE SEQUENCE [LARGE SCALE GENOMIC DNA]</scope>
    <source>
        <strain evidence="9 10">Med78-601-WT-4W-RMD-3</strain>
    </source>
</reference>
<keyword evidence="5 8" id="KW-0812">Transmembrane</keyword>
<evidence type="ECO:0000256" key="8">
    <source>
        <dbReference type="SAM" id="Phobius"/>
    </source>
</evidence>
<dbReference type="NCBIfam" id="TIGR00912">
    <property type="entry name" value="2A0309"/>
    <property type="match status" value="1"/>
</dbReference>
<evidence type="ECO:0000256" key="7">
    <source>
        <dbReference type="ARBA" id="ARBA00023136"/>
    </source>
</evidence>
<keyword evidence="6 8" id="KW-1133">Transmembrane helix</keyword>
<evidence type="ECO:0000313" key="10">
    <source>
        <dbReference type="Proteomes" id="UP000462760"/>
    </source>
</evidence>
<dbReference type="GO" id="GO:0016020">
    <property type="term" value="C:membrane"/>
    <property type="evidence" value="ECO:0007669"/>
    <property type="project" value="UniProtKB-SubCell"/>
</dbReference>
<feature type="transmembrane region" description="Helical" evidence="8">
    <location>
        <begin position="84"/>
        <end position="105"/>
    </location>
</feature>
<evidence type="ECO:0000256" key="4">
    <source>
        <dbReference type="ARBA" id="ARBA00022544"/>
    </source>
</evidence>
<proteinExistence type="inferred from homology"/>
<name>A0A844FIZ6_9FIRM</name>
<evidence type="ECO:0000256" key="6">
    <source>
        <dbReference type="ARBA" id="ARBA00022989"/>
    </source>
</evidence>
<dbReference type="GO" id="GO:0009847">
    <property type="term" value="P:spore germination"/>
    <property type="evidence" value="ECO:0007669"/>
    <property type="project" value="InterPro"/>
</dbReference>
<evidence type="ECO:0000256" key="1">
    <source>
        <dbReference type="ARBA" id="ARBA00004141"/>
    </source>
</evidence>
<keyword evidence="4" id="KW-0309">Germination</keyword>
<comment type="similarity">
    <text evidence="2">Belongs to the amino acid-polyamine-organocation (APC) superfamily. Spore germination protein (SGP) (TC 2.A.3.9) family.</text>
</comment>
<dbReference type="AlphaFoldDB" id="A0A844FIZ6"/>
<evidence type="ECO:0000256" key="5">
    <source>
        <dbReference type="ARBA" id="ARBA00022692"/>
    </source>
</evidence>
<comment type="subcellular location">
    <subcellularLocation>
        <location evidence="1">Membrane</location>
        <topology evidence="1">Multi-pass membrane protein</topology>
    </subcellularLocation>
</comment>
<dbReference type="PANTHER" id="PTHR34975:SF2">
    <property type="entry name" value="SPORE GERMINATION PROTEIN A2"/>
    <property type="match status" value="1"/>
</dbReference>
<gene>
    <name evidence="9" type="ORF">FYJ27_09350</name>
</gene>
<dbReference type="EMBL" id="VULR01000013">
    <property type="protein sequence ID" value="MSS43930.1"/>
    <property type="molecule type" value="Genomic_DNA"/>
</dbReference>
<protein>
    <submittedName>
        <fullName evidence="9">GerAB/ArcD/ProY family transporter</fullName>
    </submittedName>
</protein>
<keyword evidence="7 8" id="KW-0472">Membrane</keyword>
<comment type="caution">
    <text evidence="9">The sequence shown here is derived from an EMBL/GenBank/DDBJ whole genome shotgun (WGS) entry which is preliminary data.</text>
</comment>
<evidence type="ECO:0000256" key="2">
    <source>
        <dbReference type="ARBA" id="ARBA00007998"/>
    </source>
</evidence>
<feature type="transmembrane region" description="Helical" evidence="8">
    <location>
        <begin position="272"/>
        <end position="294"/>
    </location>
</feature>
<feature type="transmembrane region" description="Helical" evidence="8">
    <location>
        <begin position="12"/>
        <end position="32"/>
    </location>
</feature>
<feature type="transmembrane region" description="Helical" evidence="8">
    <location>
        <begin position="111"/>
        <end position="132"/>
    </location>
</feature>